<dbReference type="InterPro" id="IPR052934">
    <property type="entry name" value="Methyl-DNA_Rec/Restrict_Enz"/>
</dbReference>
<proteinExistence type="predicted"/>
<keyword evidence="3" id="KW-1185">Reference proteome</keyword>
<dbReference type="InterPro" id="IPR057406">
    <property type="entry name" value="Pua-like_dom"/>
</dbReference>
<evidence type="ECO:0000313" key="3">
    <source>
        <dbReference type="Proteomes" id="UP000243406"/>
    </source>
</evidence>
<accession>A0A1T5BIJ9</accession>
<dbReference type="GO" id="GO:0005524">
    <property type="term" value="F:ATP binding"/>
    <property type="evidence" value="ECO:0007669"/>
    <property type="project" value="InterPro"/>
</dbReference>
<dbReference type="Proteomes" id="UP000243406">
    <property type="component" value="Unassembled WGS sequence"/>
</dbReference>
<evidence type="ECO:0000259" key="1">
    <source>
        <dbReference type="SMART" id="SM00382"/>
    </source>
</evidence>
<dbReference type="GO" id="GO:0016887">
    <property type="term" value="F:ATP hydrolysis activity"/>
    <property type="evidence" value="ECO:0007669"/>
    <property type="project" value="InterPro"/>
</dbReference>
<organism evidence="2 3">
    <name type="scientific">Acetoanaerobium noterae</name>
    <dbReference type="NCBI Taxonomy" id="745369"/>
    <lineage>
        <taxon>Bacteria</taxon>
        <taxon>Bacillati</taxon>
        <taxon>Bacillota</taxon>
        <taxon>Clostridia</taxon>
        <taxon>Peptostreptococcales</taxon>
        <taxon>Filifactoraceae</taxon>
        <taxon>Acetoanaerobium</taxon>
    </lineage>
</organism>
<dbReference type="InterPro" id="IPR011704">
    <property type="entry name" value="ATPase_dyneun-rel_AAA"/>
</dbReference>
<dbReference type="Pfam" id="PF24405">
    <property type="entry name" value="Pua-like"/>
    <property type="match status" value="1"/>
</dbReference>
<name>A0A1T5BIJ9_9FIRM</name>
<dbReference type="PANTHER" id="PTHR37291">
    <property type="entry name" value="5-METHYLCYTOSINE-SPECIFIC RESTRICTION ENZYME B"/>
    <property type="match status" value="1"/>
</dbReference>
<dbReference type="AlphaFoldDB" id="A0A1T5BIJ9"/>
<dbReference type="Pfam" id="PF07728">
    <property type="entry name" value="AAA_5"/>
    <property type="match status" value="1"/>
</dbReference>
<sequence length="553" mass="63777">MNNNQVMHIILKYNNNVYAVDTINKHRSIIETKGKVVWGIIKPSENSPGVAKDKVIKIKDQISNNIETWAFFVTGGKVRAKGKIADILSKEEVSDKIYLVPEYYHKDLDRCVSGVLLEDITLIDSDIINKFERYGTEGGSVAVGNQTNPLYISLIDDNQSFYKNEKSKELVSNKQWENLKPHEIKEYLNGVSQYINSVGFIYEFNDLCNFYLSLKTKPFVILAGISGTGKSRLTRLFAEALGANTTNERFRMISVKPDWNDSADLFGYKNITDKFIKGVLTEAIEDALKNINLPYFICLDEMNLARVEYYFSEYLSLIESRRRHGNFIVSDSINNGENPSRIENKIYIPENLYIVGTVNMDDTTFGFSRKVLDRANTLEFNDVNLNKLFLENEYLEDKGDIVIHNDFIKSTYLSPQEIEEEYREYSITVNNRIAEINEILKKGKRHFGYRVREEILYYMVENKKLSLLDENVAFDYQLSQKILPLINGSQVIVKDILVDLFNICIGNKVVVSEVDYLEDAFKNLDNAIYKKSASKIIEMLRGYKYDGFATFWF</sequence>
<dbReference type="RefSeq" id="WP_200805096.1">
    <property type="nucleotide sequence ID" value="NZ_FUYN01000003.1"/>
</dbReference>
<dbReference type="SMART" id="SM00382">
    <property type="entry name" value="AAA"/>
    <property type="match status" value="1"/>
</dbReference>
<dbReference type="EMBL" id="FUYN01000003">
    <property type="protein sequence ID" value="SKB47152.1"/>
    <property type="molecule type" value="Genomic_DNA"/>
</dbReference>
<protein>
    <submittedName>
        <fullName evidence="2">AAA domain (Dynein-related subfamily)</fullName>
    </submittedName>
</protein>
<dbReference type="SUPFAM" id="SSF52540">
    <property type="entry name" value="P-loop containing nucleoside triphosphate hydrolases"/>
    <property type="match status" value="1"/>
</dbReference>
<dbReference type="InterPro" id="IPR027417">
    <property type="entry name" value="P-loop_NTPase"/>
</dbReference>
<dbReference type="PANTHER" id="PTHR37291:SF1">
    <property type="entry name" value="TYPE IV METHYL-DIRECTED RESTRICTION ENZYME ECOKMCRB SUBUNIT"/>
    <property type="match status" value="1"/>
</dbReference>
<reference evidence="3" key="1">
    <citation type="submission" date="2017-02" db="EMBL/GenBank/DDBJ databases">
        <authorList>
            <person name="Varghese N."/>
            <person name="Submissions S."/>
        </authorList>
    </citation>
    <scope>NUCLEOTIDE SEQUENCE [LARGE SCALE GENOMIC DNA]</scope>
    <source>
        <strain evidence="3">ATCC 35199</strain>
    </source>
</reference>
<feature type="domain" description="AAA+ ATPase" evidence="1">
    <location>
        <begin position="216"/>
        <end position="378"/>
    </location>
</feature>
<dbReference type="InterPro" id="IPR003593">
    <property type="entry name" value="AAA+_ATPase"/>
</dbReference>
<dbReference type="Gene3D" id="3.40.50.300">
    <property type="entry name" value="P-loop containing nucleotide triphosphate hydrolases"/>
    <property type="match status" value="1"/>
</dbReference>
<evidence type="ECO:0000313" key="2">
    <source>
        <dbReference type="EMBL" id="SKB47152.1"/>
    </source>
</evidence>
<gene>
    <name evidence="2" type="ORF">SAMN02745120_1655</name>
</gene>